<dbReference type="RefSeq" id="WP_120037262.1">
    <property type="nucleotide sequence ID" value="NZ_QZFU01000006.1"/>
</dbReference>
<gene>
    <name evidence="9" type="ORF">D5S18_01910</name>
</gene>
<dbReference type="InterPro" id="IPR036390">
    <property type="entry name" value="WH_DNA-bd_sf"/>
</dbReference>
<dbReference type="InterPro" id="IPR011991">
    <property type="entry name" value="ArsR-like_HTH"/>
</dbReference>
<dbReference type="SUPFAM" id="SSF46785">
    <property type="entry name" value="Winged helix' DNA-binding domain"/>
    <property type="match status" value="1"/>
</dbReference>
<comment type="function">
    <text evidence="5">May be an activator protein for the gylABX operon.</text>
</comment>
<organism evidence="9 10">
    <name type="scientific">Nocardia panacis</name>
    <dbReference type="NCBI Taxonomy" id="2340916"/>
    <lineage>
        <taxon>Bacteria</taxon>
        <taxon>Bacillati</taxon>
        <taxon>Actinomycetota</taxon>
        <taxon>Actinomycetes</taxon>
        <taxon>Mycobacteriales</taxon>
        <taxon>Nocardiaceae</taxon>
        <taxon>Nocardia</taxon>
    </lineage>
</organism>
<evidence type="ECO:0000256" key="1">
    <source>
        <dbReference type="ARBA" id="ARBA00022798"/>
    </source>
</evidence>
<dbReference type="PROSITE" id="PS51078">
    <property type="entry name" value="ICLR_ED"/>
    <property type="match status" value="1"/>
</dbReference>
<evidence type="ECO:0000259" key="8">
    <source>
        <dbReference type="PROSITE" id="PS51078"/>
    </source>
</evidence>
<dbReference type="SUPFAM" id="SSF55781">
    <property type="entry name" value="GAF domain-like"/>
    <property type="match status" value="1"/>
</dbReference>
<dbReference type="SMART" id="SM00346">
    <property type="entry name" value="HTH_ICLR"/>
    <property type="match status" value="1"/>
</dbReference>
<feature type="domain" description="HTH iclR-type" evidence="7">
    <location>
        <begin position="2"/>
        <end position="63"/>
    </location>
</feature>
<dbReference type="InterPro" id="IPR029016">
    <property type="entry name" value="GAF-like_dom_sf"/>
</dbReference>
<dbReference type="Gene3D" id="1.10.10.10">
    <property type="entry name" value="Winged helix-like DNA-binding domain superfamily/Winged helix DNA-binding domain"/>
    <property type="match status" value="1"/>
</dbReference>
<dbReference type="GO" id="GO:0006071">
    <property type="term" value="P:glycerol metabolic process"/>
    <property type="evidence" value="ECO:0007669"/>
    <property type="project" value="UniProtKB-KW"/>
</dbReference>
<accession>A0A3A4KUE2</accession>
<dbReference type="AlphaFoldDB" id="A0A3A4KUE2"/>
<evidence type="ECO:0000256" key="5">
    <source>
        <dbReference type="ARBA" id="ARBA00058938"/>
    </source>
</evidence>
<dbReference type="PANTHER" id="PTHR30136:SF24">
    <property type="entry name" value="HTH-TYPE TRANSCRIPTIONAL REPRESSOR ALLR"/>
    <property type="match status" value="1"/>
</dbReference>
<dbReference type="GO" id="GO:0045892">
    <property type="term" value="P:negative regulation of DNA-templated transcription"/>
    <property type="evidence" value="ECO:0007669"/>
    <property type="project" value="TreeGrafter"/>
</dbReference>
<evidence type="ECO:0000259" key="7">
    <source>
        <dbReference type="PROSITE" id="PS51077"/>
    </source>
</evidence>
<protein>
    <recommendedName>
        <fullName evidence="6">Glycerol operon regulatory protein</fullName>
    </recommendedName>
</protein>
<dbReference type="PROSITE" id="PS51077">
    <property type="entry name" value="HTH_ICLR"/>
    <property type="match status" value="1"/>
</dbReference>
<dbReference type="FunFam" id="1.10.10.10:FF:000056">
    <property type="entry name" value="IclR family transcriptional regulator"/>
    <property type="match status" value="1"/>
</dbReference>
<dbReference type="PANTHER" id="PTHR30136">
    <property type="entry name" value="HELIX-TURN-HELIX TRANSCRIPTIONAL REGULATOR, ICLR FAMILY"/>
    <property type="match status" value="1"/>
</dbReference>
<dbReference type="CDD" id="cd00090">
    <property type="entry name" value="HTH_ARSR"/>
    <property type="match status" value="1"/>
</dbReference>
<dbReference type="InterPro" id="IPR050707">
    <property type="entry name" value="HTH_MetabolicPath_Reg"/>
</dbReference>
<dbReference type="EMBL" id="QZFU01000006">
    <property type="protein sequence ID" value="RJO80026.1"/>
    <property type="molecule type" value="Genomic_DNA"/>
</dbReference>
<feature type="domain" description="IclR-ED" evidence="8">
    <location>
        <begin position="64"/>
        <end position="239"/>
    </location>
</feature>
<evidence type="ECO:0000313" key="10">
    <source>
        <dbReference type="Proteomes" id="UP000266677"/>
    </source>
</evidence>
<dbReference type="OrthoDB" id="4474604at2"/>
<dbReference type="InterPro" id="IPR036388">
    <property type="entry name" value="WH-like_DNA-bd_sf"/>
</dbReference>
<dbReference type="InterPro" id="IPR014757">
    <property type="entry name" value="Tscrpt_reg_IclR_C"/>
</dbReference>
<dbReference type="Pfam" id="PF01614">
    <property type="entry name" value="IclR_C"/>
    <property type="match status" value="1"/>
</dbReference>
<keyword evidence="4" id="KW-0804">Transcription</keyword>
<proteinExistence type="predicted"/>
<evidence type="ECO:0000256" key="6">
    <source>
        <dbReference type="ARBA" id="ARBA00070406"/>
    </source>
</evidence>
<keyword evidence="3" id="KW-0238">DNA-binding</keyword>
<reference evidence="9 10" key="1">
    <citation type="submission" date="2018-09" db="EMBL/GenBank/DDBJ databases">
        <title>YIM PH21274 draft genome.</title>
        <authorList>
            <person name="Miao C."/>
        </authorList>
    </citation>
    <scope>NUCLEOTIDE SEQUENCE [LARGE SCALE GENOMIC DNA]</scope>
    <source>
        <strain evidence="9 10">YIM PH 21724</strain>
    </source>
</reference>
<dbReference type="GO" id="GO:0003677">
    <property type="term" value="F:DNA binding"/>
    <property type="evidence" value="ECO:0007669"/>
    <property type="project" value="UniProtKB-KW"/>
</dbReference>
<keyword evidence="10" id="KW-1185">Reference proteome</keyword>
<evidence type="ECO:0000256" key="2">
    <source>
        <dbReference type="ARBA" id="ARBA00023015"/>
    </source>
</evidence>
<dbReference type="InterPro" id="IPR005471">
    <property type="entry name" value="Tscrpt_reg_IclR_N"/>
</dbReference>
<name>A0A3A4KUE2_9NOCA</name>
<comment type="caution">
    <text evidence="9">The sequence shown here is derived from an EMBL/GenBank/DDBJ whole genome shotgun (WGS) entry which is preliminary data.</text>
</comment>
<dbReference type="GO" id="GO:0003700">
    <property type="term" value="F:DNA-binding transcription factor activity"/>
    <property type="evidence" value="ECO:0007669"/>
    <property type="project" value="TreeGrafter"/>
</dbReference>
<sequence length="246" mass="25764">MIQSVDRAVRILFALQGARRMTLSELAAELGLAATTVHGIVRTLAAHGVVVQEHGGGRYQLGPAVLRLGNVYLDTLDLRSRALTWAHELARQTGFAVRVGVLFGADIVIIHHEPRQDGSRQMPEVGIEIPAHASALGKAVLAFLPPAPDGPLRSMTGETITDPAALAQHLADVRESGLAAERDEAVLGESGLAGAIFDRTGAVVGAVGIVVPTAEWPAPDTAVAAVRTTARTISRELGATRWPAPA</sequence>
<evidence type="ECO:0000313" key="9">
    <source>
        <dbReference type="EMBL" id="RJO80026.1"/>
    </source>
</evidence>
<keyword evidence="2" id="KW-0805">Transcription regulation</keyword>
<keyword evidence="1" id="KW-0319">Glycerol metabolism</keyword>
<evidence type="ECO:0000256" key="4">
    <source>
        <dbReference type="ARBA" id="ARBA00023163"/>
    </source>
</evidence>
<dbReference type="Proteomes" id="UP000266677">
    <property type="component" value="Unassembled WGS sequence"/>
</dbReference>
<dbReference type="Gene3D" id="3.30.450.40">
    <property type="match status" value="1"/>
</dbReference>
<dbReference type="Pfam" id="PF09339">
    <property type="entry name" value="HTH_IclR"/>
    <property type="match status" value="1"/>
</dbReference>
<evidence type="ECO:0000256" key="3">
    <source>
        <dbReference type="ARBA" id="ARBA00023125"/>
    </source>
</evidence>